<dbReference type="Proteomes" id="UP000192223">
    <property type="component" value="Unplaced"/>
</dbReference>
<feature type="compositionally biased region" description="Basic and acidic residues" evidence="1">
    <location>
        <begin position="472"/>
        <end position="490"/>
    </location>
</feature>
<keyword evidence="2" id="KW-1185">Reference proteome</keyword>
<sequence>SFVRPVLDLSSSFGGSAGKIFNLNLILTYRIPFQILGVLWYFITTVSCDIAPGINAYLPPVKPDFPHQKPPPEPPYLPPKLPTPSPPAPTPKIYVPPVPPQRPPTPPPPPRPPLPPSRPPIPPPVYPPPRPSIPPVGPPVRPPPRPSPRPPPYLPPIPGPGPRPPAPPPPTPRPPSFPGPAPYPPPGPPSFPGPTPKPPGRYVPPPSGPGPRPTPGPTPRPPQIPGPGPKPPGPYIPPPGPRNQPPGTGGGEVNSISKLLNFKVCVQDIPVVHLADHLYHHNHQDVHSPQEALVRVIQEYHRYQQAPLVAHLFQEDPVLAIRVYRLHHPQGDLLPQEGPVLDIQEDQHLRDDPIPQEDPVLDIQLVDRAYQVGHHNQEATHLDTLLAGPLHLHLTDRQYQEDIDPDIPLAGPPPHPLVDRQHHEVHRQLNATLLPPVVMITQNQQVLSSQPGLQRGHQRDLRHIRLDLLRDPRHTSHRLDPPRLPVRDNPIRLAGDTTTPSHQIDSKTAKSTPPAGGTSTRNQY</sequence>
<proteinExistence type="predicted"/>
<evidence type="ECO:0000313" key="3">
    <source>
        <dbReference type="RefSeq" id="XP_018334519.1"/>
    </source>
</evidence>
<protein>
    <submittedName>
        <fullName evidence="3">Max-binding protein MNT-like</fullName>
    </submittedName>
</protein>
<dbReference type="KEGG" id="apln:108743449"/>
<evidence type="ECO:0000256" key="1">
    <source>
        <dbReference type="SAM" id="MobiDB-lite"/>
    </source>
</evidence>
<dbReference type="PRINTS" id="PR01217">
    <property type="entry name" value="PRICHEXTENSN"/>
</dbReference>
<dbReference type="AlphaFoldDB" id="A0A1W4XES8"/>
<dbReference type="InParanoid" id="A0A1W4XES8"/>
<feature type="region of interest" description="Disordered" evidence="1">
    <location>
        <begin position="472"/>
        <end position="524"/>
    </location>
</feature>
<evidence type="ECO:0000313" key="2">
    <source>
        <dbReference type="Proteomes" id="UP000192223"/>
    </source>
</evidence>
<feature type="region of interest" description="Disordered" evidence="1">
    <location>
        <begin position="65"/>
        <end position="254"/>
    </location>
</feature>
<dbReference type="GeneID" id="108743449"/>
<accession>A0A1W4XES8</accession>
<dbReference type="RefSeq" id="XP_018334519.1">
    <property type="nucleotide sequence ID" value="XM_018479017.2"/>
</dbReference>
<dbReference type="STRING" id="224129.A0A1W4XES8"/>
<reference evidence="3" key="1">
    <citation type="submission" date="2025-08" db="UniProtKB">
        <authorList>
            <consortium name="RefSeq"/>
        </authorList>
    </citation>
    <scope>IDENTIFICATION</scope>
    <source>
        <tissue evidence="3">Entire body</tissue>
    </source>
</reference>
<feature type="non-terminal residue" evidence="3">
    <location>
        <position position="1"/>
    </location>
</feature>
<gene>
    <name evidence="3" type="primary">LOC108743449</name>
</gene>
<organism evidence="2 3">
    <name type="scientific">Agrilus planipennis</name>
    <name type="common">Emerald ash borer</name>
    <name type="synonym">Agrilus marcopoli</name>
    <dbReference type="NCBI Taxonomy" id="224129"/>
    <lineage>
        <taxon>Eukaryota</taxon>
        <taxon>Metazoa</taxon>
        <taxon>Ecdysozoa</taxon>
        <taxon>Arthropoda</taxon>
        <taxon>Hexapoda</taxon>
        <taxon>Insecta</taxon>
        <taxon>Pterygota</taxon>
        <taxon>Neoptera</taxon>
        <taxon>Endopterygota</taxon>
        <taxon>Coleoptera</taxon>
        <taxon>Polyphaga</taxon>
        <taxon>Elateriformia</taxon>
        <taxon>Buprestoidea</taxon>
        <taxon>Buprestidae</taxon>
        <taxon>Agrilinae</taxon>
        <taxon>Agrilus</taxon>
    </lineage>
</organism>
<feature type="compositionally biased region" description="Pro residues" evidence="1">
    <location>
        <begin position="65"/>
        <end position="244"/>
    </location>
</feature>
<name>A0A1W4XES8_AGRPL</name>